<sequence>MKFILALLTVLLEARQVIGSPVVLGEPEIVPRQIGIPPPSASTCIFKFAPGLIIIPIGIPPPSANPLGFCSEFIQSSTTIVQTSAYTTIATVTRPTTIGLTKTSTRVITSVVTLTSLSTKTSTRTSTTSKPTTSSTTSITSKPTTPSTTSTSSAPIPTTTGALCPTPVADQTCGLAGWGYATNNIYSASGVDAQSCHLLCLQKSDCKSFQVVADPADPAPQCNLYNVPSGGTNTIPGASPYMFYDIGCPNYAPTTCKVKRDALAERVPTPWYFSGIAEETLSDICTCMVTKPLPTAVVTKTSARVVTSTTAIFVPTTQTFAITTTSAKVSTAYVTRITTVTVG</sequence>
<gene>
    <name evidence="4" type="ORF">HYFRA_00004753</name>
</gene>
<feature type="region of interest" description="Disordered" evidence="1">
    <location>
        <begin position="120"/>
        <end position="158"/>
    </location>
</feature>
<feature type="signal peptide" evidence="2">
    <location>
        <begin position="1"/>
        <end position="19"/>
    </location>
</feature>
<evidence type="ECO:0000256" key="2">
    <source>
        <dbReference type="SAM" id="SignalP"/>
    </source>
</evidence>
<accession>A0A9N9PJW6</accession>
<evidence type="ECO:0000313" key="4">
    <source>
        <dbReference type="EMBL" id="CAG8949131.1"/>
    </source>
</evidence>
<evidence type="ECO:0000256" key="1">
    <source>
        <dbReference type="SAM" id="MobiDB-lite"/>
    </source>
</evidence>
<dbReference type="InterPro" id="IPR003609">
    <property type="entry name" value="Pan_app"/>
</dbReference>
<protein>
    <recommendedName>
        <fullName evidence="3">Apple domain-containing protein</fullName>
    </recommendedName>
</protein>
<dbReference type="EMBL" id="CAJVRL010000002">
    <property type="protein sequence ID" value="CAG8949131.1"/>
    <property type="molecule type" value="Genomic_DNA"/>
</dbReference>
<dbReference type="AlphaFoldDB" id="A0A9N9PJW6"/>
<name>A0A9N9PJW6_9HELO</name>
<keyword evidence="5" id="KW-1185">Reference proteome</keyword>
<organism evidence="4 5">
    <name type="scientific">Hymenoscyphus fraxineus</name>
    <dbReference type="NCBI Taxonomy" id="746836"/>
    <lineage>
        <taxon>Eukaryota</taxon>
        <taxon>Fungi</taxon>
        <taxon>Dikarya</taxon>
        <taxon>Ascomycota</taxon>
        <taxon>Pezizomycotina</taxon>
        <taxon>Leotiomycetes</taxon>
        <taxon>Helotiales</taxon>
        <taxon>Helotiaceae</taxon>
        <taxon>Hymenoscyphus</taxon>
    </lineage>
</organism>
<feature type="chain" id="PRO_5040232295" description="Apple domain-containing protein" evidence="2">
    <location>
        <begin position="20"/>
        <end position="343"/>
    </location>
</feature>
<dbReference type="OrthoDB" id="3562088at2759"/>
<feature type="domain" description="Apple" evidence="3">
    <location>
        <begin position="173"/>
        <end position="248"/>
    </location>
</feature>
<evidence type="ECO:0000259" key="3">
    <source>
        <dbReference type="PROSITE" id="PS50948"/>
    </source>
</evidence>
<dbReference type="PROSITE" id="PS50948">
    <property type="entry name" value="PAN"/>
    <property type="match status" value="1"/>
</dbReference>
<proteinExistence type="predicted"/>
<comment type="caution">
    <text evidence="4">The sequence shown here is derived from an EMBL/GenBank/DDBJ whole genome shotgun (WGS) entry which is preliminary data.</text>
</comment>
<reference evidence="4" key="1">
    <citation type="submission" date="2021-07" db="EMBL/GenBank/DDBJ databases">
        <authorList>
            <person name="Durling M."/>
        </authorList>
    </citation>
    <scope>NUCLEOTIDE SEQUENCE</scope>
</reference>
<dbReference type="Proteomes" id="UP000696280">
    <property type="component" value="Unassembled WGS sequence"/>
</dbReference>
<keyword evidence="2" id="KW-0732">Signal</keyword>
<evidence type="ECO:0000313" key="5">
    <source>
        <dbReference type="Proteomes" id="UP000696280"/>
    </source>
</evidence>